<dbReference type="Proteomes" id="UP000663828">
    <property type="component" value="Unassembled WGS sequence"/>
</dbReference>
<evidence type="ECO:0000259" key="1">
    <source>
        <dbReference type="PROSITE" id="PS50181"/>
    </source>
</evidence>
<dbReference type="Proteomes" id="UP000663852">
    <property type="component" value="Unassembled WGS sequence"/>
</dbReference>
<dbReference type="PROSITE" id="PS50181">
    <property type="entry name" value="FBOX"/>
    <property type="match status" value="1"/>
</dbReference>
<dbReference type="Gene3D" id="3.80.10.10">
    <property type="entry name" value="Ribonuclease Inhibitor"/>
    <property type="match status" value="1"/>
</dbReference>
<proteinExistence type="predicted"/>
<evidence type="ECO:0000313" key="3">
    <source>
        <dbReference type="EMBL" id="CAF1054117.1"/>
    </source>
</evidence>
<evidence type="ECO:0000313" key="2">
    <source>
        <dbReference type="EMBL" id="CAF0981370.1"/>
    </source>
</evidence>
<dbReference type="InterPro" id="IPR001810">
    <property type="entry name" value="F-box_dom"/>
</dbReference>
<sequence length="254" mass="29164">MTLERLPDELLIELFEYFDAPELFQIFYGLNNRFNTILFDKCRSSHLNFHSMMKYGYASQCQSYLRTIVDQIISLRLFGESNEYPSQMNIFASIGISLEEFTHLRSVSLLYVNSSDAFSLVLSCYGMPHLTHLKVFQSSRPSAIDQNFSNAVWGLPKLAHFRLKTSDRFSLPTTISVTLTYVSILCDVGDLTLIDGIIRQTRSLLYLHIPLNNLNEDHKQTLPVWPSISMLNLSDVRSFDVMEKVLKSTPNLTQ</sequence>
<name>A0A814KLD5_ADIRI</name>
<dbReference type="EMBL" id="CAJNOR010000685">
    <property type="protein sequence ID" value="CAF0981370.1"/>
    <property type="molecule type" value="Genomic_DNA"/>
</dbReference>
<keyword evidence="4" id="KW-1185">Reference proteome</keyword>
<feature type="domain" description="F-box" evidence="1">
    <location>
        <begin position="1"/>
        <end position="52"/>
    </location>
</feature>
<comment type="caution">
    <text evidence="3">The sequence shown here is derived from an EMBL/GenBank/DDBJ whole genome shotgun (WGS) entry which is preliminary data.</text>
</comment>
<dbReference type="AlphaFoldDB" id="A0A814KLD5"/>
<dbReference type="EMBL" id="CAJNOJ010000079">
    <property type="protein sequence ID" value="CAF1054117.1"/>
    <property type="molecule type" value="Genomic_DNA"/>
</dbReference>
<evidence type="ECO:0000313" key="5">
    <source>
        <dbReference type="Proteomes" id="UP000663852"/>
    </source>
</evidence>
<gene>
    <name evidence="3" type="ORF">EDS130_LOCUS17582</name>
    <name evidence="2" type="ORF">XAT740_LOCUS12199</name>
</gene>
<organism evidence="3 5">
    <name type="scientific">Adineta ricciae</name>
    <name type="common">Rotifer</name>
    <dbReference type="NCBI Taxonomy" id="249248"/>
    <lineage>
        <taxon>Eukaryota</taxon>
        <taxon>Metazoa</taxon>
        <taxon>Spiralia</taxon>
        <taxon>Gnathifera</taxon>
        <taxon>Rotifera</taxon>
        <taxon>Eurotatoria</taxon>
        <taxon>Bdelloidea</taxon>
        <taxon>Adinetida</taxon>
        <taxon>Adinetidae</taxon>
        <taxon>Adineta</taxon>
    </lineage>
</organism>
<protein>
    <recommendedName>
        <fullName evidence="1">F-box domain-containing protein</fullName>
    </recommendedName>
</protein>
<dbReference type="InterPro" id="IPR032675">
    <property type="entry name" value="LRR_dom_sf"/>
</dbReference>
<accession>A0A814KLD5</accession>
<reference evidence="3" key="1">
    <citation type="submission" date="2021-02" db="EMBL/GenBank/DDBJ databases">
        <authorList>
            <person name="Nowell W R."/>
        </authorList>
    </citation>
    <scope>NUCLEOTIDE SEQUENCE</scope>
</reference>
<evidence type="ECO:0000313" key="4">
    <source>
        <dbReference type="Proteomes" id="UP000663828"/>
    </source>
</evidence>
<dbReference type="OrthoDB" id="10063321at2759"/>
<dbReference type="SUPFAM" id="SSF52047">
    <property type="entry name" value="RNI-like"/>
    <property type="match status" value="1"/>
</dbReference>